<reference evidence="5 6" key="1">
    <citation type="submission" date="2009-08" db="EMBL/GenBank/DDBJ databases">
        <authorList>
            <person name="Muzny D."/>
            <person name="Qin X."/>
            <person name="Deng J."/>
            <person name="Jiang H."/>
            <person name="Liu Y."/>
            <person name="Qu J."/>
            <person name="Song X.-Z."/>
            <person name="Zhang L."/>
            <person name="Thornton R."/>
            <person name="Coyle M."/>
            <person name="Francisco L."/>
            <person name="Jackson L."/>
            <person name="Javaid M."/>
            <person name="Korchina V."/>
            <person name="Kovar C."/>
            <person name="Mata R."/>
            <person name="Mathew T."/>
            <person name="Ngo R."/>
            <person name="Nguyen L."/>
            <person name="Nguyen N."/>
            <person name="Okwuonu G."/>
            <person name="Ongeri F."/>
            <person name="Pham C."/>
            <person name="Simmons D."/>
            <person name="Wilczek-Boney K."/>
            <person name="Hale W."/>
            <person name="Jakkamsetti A."/>
            <person name="Pham P."/>
            <person name="Ruth R."/>
            <person name="San Lucas F."/>
            <person name="Warren J."/>
            <person name="Zhang J."/>
            <person name="Zhao Z."/>
            <person name="Zhou C."/>
            <person name="Zhu D."/>
            <person name="Lee S."/>
            <person name="Bess C."/>
            <person name="Blankenburg K."/>
            <person name="Forbes L."/>
            <person name="Fu Q."/>
            <person name="Gubbala S."/>
            <person name="Hirani K."/>
            <person name="Jayaseelan J.C."/>
            <person name="Lara F."/>
            <person name="Munidasa M."/>
            <person name="Palculict T."/>
            <person name="Patil S."/>
            <person name="Pu L.-L."/>
            <person name="Saada N."/>
            <person name="Tang L."/>
            <person name="Weissenberger G."/>
            <person name="Zhu Y."/>
            <person name="Hemphill L."/>
            <person name="Shang Y."/>
            <person name="Youmans B."/>
            <person name="Ayvaz T."/>
            <person name="Ross M."/>
            <person name="Santibanez J."/>
            <person name="Aqrawi P."/>
            <person name="Gross S."/>
            <person name="Joshi V."/>
            <person name="Fowler G."/>
            <person name="Nazareth L."/>
            <person name="Reid J."/>
            <person name="Worley K."/>
            <person name="Petrosino J."/>
            <person name="Highlander S."/>
            <person name="Gibbs R."/>
        </authorList>
    </citation>
    <scope>NUCLEOTIDE SEQUENCE [LARGE SCALE GENOMIC DNA]</scope>
    <source>
        <strain evidence="5 6">ATCC 49175</strain>
    </source>
</reference>
<dbReference type="GO" id="GO:0016747">
    <property type="term" value="F:acyltransferase activity, transferring groups other than amino-acyl groups"/>
    <property type="evidence" value="ECO:0007669"/>
    <property type="project" value="InterPro"/>
</dbReference>
<dbReference type="PROSITE" id="PS51186">
    <property type="entry name" value="GNAT"/>
    <property type="match status" value="1"/>
</dbReference>
<dbReference type="PIRSF" id="PIRSF005751">
    <property type="entry name" value="Acet_citr_lig"/>
    <property type="match status" value="1"/>
</dbReference>
<dbReference type="GO" id="GO:0005524">
    <property type="term" value="F:ATP binding"/>
    <property type="evidence" value="ECO:0007669"/>
    <property type="project" value="UniProtKB-UniRule"/>
</dbReference>
<dbReference type="InterPro" id="IPR014729">
    <property type="entry name" value="Rossmann-like_a/b/a_fold"/>
</dbReference>
<name>C8NHM0_9LACT</name>
<protein>
    <recommendedName>
        <fullName evidence="3">[Citrate [pro-3S]-lyase] ligase</fullName>
        <ecNumber evidence="3">6.2.1.22</ecNumber>
    </recommendedName>
</protein>
<dbReference type="NCBIfam" id="TIGR00125">
    <property type="entry name" value="cyt_tran_rel"/>
    <property type="match status" value="1"/>
</dbReference>
<feature type="domain" description="N-acetyltransferase" evidence="4">
    <location>
        <begin position="1"/>
        <end position="139"/>
    </location>
</feature>
<dbReference type="InterPro" id="IPR013166">
    <property type="entry name" value="Citrate_lyase_ligase_C"/>
</dbReference>
<dbReference type="HOGENOM" id="CLU_063190_0_0_9"/>
<accession>C8NHM0</accession>
<evidence type="ECO:0000256" key="2">
    <source>
        <dbReference type="ARBA" id="ARBA00022840"/>
    </source>
</evidence>
<sequence>MENFILKRLWLDRDKKARQDWEWLMDQANLGKTEQVDYTVAIYHHSGDIAATGSLDRNILKCLVVCKKYQSENLLTHLVMALLDELRERLYTNSFVYTKPKNIIFFKSLGYRVIAETENLAFLEQGIPSFSDYLKLLKEHFVEGSSNSAIVMNANPFTLGHQYLVETAARQSSHLYVFVVSEDRSFFHTNDRMEMVKRGVSHLPNVTVLPTRDYMVSSATFPSYFLKEKADLEVAKVQATLDATLFLENIVPTLQLTKRFVGQEPLSPVTSVYNDALRDAFGSDLELVIIDRLSVREEVVSATRVRAAIQDKNVDELKQLVPATTYHYLEEKHFIG</sequence>
<keyword evidence="5" id="KW-0456">Lyase</keyword>
<evidence type="ECO:0000313" key="6">
    <source>
        <dbReference type="Proteomes" id="UP000005926"/>
    </source>
</evidence>
<dbReference type="SUPFAM" id="SSF55729">
    <property type="entry name" value="Acyl-CoA N-acyltransferases (Nat)"/>
    <property type="match status" value="1"/>
</dbReference>
<comment type="caution">
    <text evidence="5">The sequence shown here is derived from an EMBL/GenBank/DDBJ whole genome shotgun (WGS) entry which is preliminary data.</text>
</comment>
<keyword evidence="3 5" id="KW-0436">Ligase</keyword>
<dbReference type="NCBIfam" id="TIGR00124">
    <property type="entry name" value="cit_ly_ligase"/>
    <property type="match status" value="1"/>
</dbReference>
<dbReference type="GO" id="GO:0016829">
    <property type="term" value="F:lyase activity"/>
    <property type="evidence" value="ECO:0007669"/>
    <property type="project" value="UniProtKB-KW"/>
</dbReference>
<evidence type="ECO:0000259" key="4">
    <source>
        <dbReference type="PROSITE" id="PS51186"/>
    </source>
</evidence>
<organism evidence="5 6">
    <name type="scientific">Granulicatella adiacens ATCC 49175</name>
    <dbReference type="NCBI Taxonomy" id="638301"/>
    <lineage>
        <taxon>Bacteria</taxon>
        <taxon>Bacillati</taxon>
        <taxon>Bacillota</taxon>
        <taxon>Bacilli</taxon>
        <taxon>Lactobacillales</taxon>
        <taxon>Carnobacteriaceae</taxon>
        <taxon>Granulicatella</taxon>
    </lineage>
</organism>
<keyword evidence="2 3" id="KW-0067">ATP-binding</keyword>
<dbReference type="EMBL" id="ACKZ01000020">
    <property type="protein sequence ID" value="EEW37197.1"/>
    <property type="molecule type" value="Genomic_DNA"/>
</dbReference>
<dbReference type="InterPro" id="IPR016181">
    <property type="entry name" value="Acyl_CoA_acyltransferase"/>
</dbReference>
<dbReference type="AlphaFoldDB" id="C8NHM0"/>
<dbReference type="RefSeq" id="WP_005607861.1">
    <property type="nucleotide sequence ID" value="NZ_CP102283.1"/>
</dbReference>
<dbReference type="eggNOG" id="COG3053">
    <property type="taxonomic scope" value="Bacteria"/>
</dbReference>
<dbReference type="PANTHER" id="PTHR40599:SF1">
    <property type="entry name" value="[CITRATE [PRO-3S]-LYASE] LIGASE"/>
    <property type="match status" value="1"/>
</dbReference>
<dbReference type="Proteomes" id="UP000005926">
    <property type="component" value="Unassembled WGS sequence"/>
</dbReference>
<dbReference type="Pfam" id="PF08218">
    <property type="entry name" value="Citrate_ly_lig"/>
    <property type="match status" value="1"/>
</dbReference>
<dbReference type="InterPro" id="IPR000182">
    <property type="entry name" value="GNAT_dom"/>
</dbReference>
<gene>
    <name evidence="5" type="primary">citC</name>
    <name evidence="5" type="ORF">HMPREF0444_1415</name>
</gene>
<keyword evidence="1 3" id="KW-0547">Nucleotide-binding</keyword>
<dbReference type="GO" id="GO:0008771">
    <property type="term" value="F:[citrate (pro-3S)-lyase] ligase activity"/>
    <property type="evidence" value="ECO:0007669"/>
    <property type="project" value="UniProtKB-EC"/>
</dbReference>
<dbReference type="Gene3D" id="3.40.630.30">
    <property type="match status" value="1"/>
</dbReference>
<dbReference type="SUPFAM" id="SSF52374">
    <property type="entry name" value="Nucleotidylyl transferase"/>
    <property type="match status" value="1"/>
</dbReference>
<comment type="function">
    <text evidence="3">Acetylation of prosthetic group (2-(5''-phosphoribosyl)-3'-dephosphocoenzyme-A) of the gamma subunit of citrate lyase.</text>
</comment>
<keyword evidence="6" id="KW-1185">Reference proteome</keyword>
<dbReference type="SMART" id="SM00764">
    <property type="entry name" value="Citrate_ly_lig"/>
    <property type="match status" value="1"/>
</dbReference>
<proteinExistence type="predicted"/>
<comment type="catalytic activity">
    <reaction evidence="3">
        <text>holo-[citrate lyase ACP] + acetate + ATP = acetyl-[citrate lyase ACP] + AMP + diphosphate</text>
        <dbReference type="Rhea" id="RHEA:23788"/>
        <dbReference type="Rhea" id="RHEA-COMP:10158"/>
        <dbReference type="Rhea" id="RHEA-COMP:13710"/>
        <dbReference type="ChEBI" id="CHEBI:30089"/>
        <dbReference type="ChEBI" id="CHEBI:30616"/>
        <dbReference type="ChEBI" id="CHEBI:33019"/>
        <dbReference type="ChEBI" id="CHEBI:82683"/>
        <dbReference type="ChEBI" id="CHEBI:137976"/>
        <dbReference type="ChEBI" id="CHEBI:456215"/>
        <dbReference type="EC" id="6.2.1.22"/>
    </reaction>
</comment>
<evidence type="ECO:0000313" key="5">
    <source>
        <dbReference type="EMBL" id="EEW37197.1"/>
    </source>
</evidence>
<dbReference type="InterPro" id="IPR004821">
    <property type="entry name" value="Cyt_trans-like"/>
</dbReference>
<dbReference type="InterPro" id="IPR005216">
    <property type="entry name" value="Citrate_lyase_ligase"/>
</dbReference>
<evidence type="ECO:0000256" key="1">
    <source>
        <dbReference type="ARBA" id="ARBA00022741"/>
    </source>
</evidence>
<evidence type="ECO:0000256" key="3">
    <source>
        <dbReference type="PIRNR" id="PIRNR005751"/>
    </source>
</evidence>
<dbReference type="Gene3D" id="3.40.50.620">
    <property type="entry name" value="HUPs"/>
    <property type="match status" value="1"/>
</dbReference>
<dbReference type="GeneID" id="78412160"/>
<dbReference type="PANTHER" id="PTHR40599">
    <property type="entry name" value="[CITRATE [PRO-3S]-LYASE] LIGASE"/>
    <property type="match status" value="1"/>
</dbReference>
<dbReference type="EC" id="6.2.1.22" evidence="3"/>
<dbReference type="STRING" id="638301.HMPREF0444_1415"/>